<protein>
    <submittedName>
        <fullName evidence="1">Uncharacterized protein</fullName>
    </submittedName>
</protein>
<sequence>MTKERFCNKVQRENIRQVDVVVIDVAVKTNDGFVSFTTRCKNYANSNRDNHMIINEDVGGGDVCDVCAFCDGGGSGDGDCQRDGGNNNWGNVVD</sequence>
<organism evidence="1 2">
    <name type="scientific">Octopus vulgaris</name>
    <name type="common">Common octopus</name>
    <dbReference type="NCBI Taxonomy" id="6645"/>
    <lineage>
        <taxon>Eukaryota</taxon>
        <taxon>Metazoa</taxon>
        <taxon>Spiralia</taxon>
        <taxon>Lophotrochozoa</taxon>
        <taxon>Mollusca</taxon>
        <taxon>Cephalopoda</taxon>
        <taxon>Coleoidea</taxon>
        <taxon>Octopodiformes</taxon>
        <taxon>Octopoda</taxon>
        <taxon>Incirrata</taxon>
        <taxon>Octopodidae</taxon>
        <taxon>Octopus</taxon>
    </lineage>
</organism>
<accession>A0AA36AU48</accession>
<evidence type="ECO:0000313" key="1">
    <source>
        <dbReference type="EMBL" id="CAI9722365.1"/>
    </source>
</evidence>
<dbReference type="EMBL" id="OX597818">
    <property type="protein sequence ID" value="CAI9722365.1"/>
    <property type="molecule type" value="Genomic_DNA"/>
</dbReference>
<evidence type="ECO:0000313" key="2">
    <source>
        <dbReference type="Proteomes" id="UP001162480"/>
    </source>
</evidence>
<name>A0AA36AU48_OCTVU</name>
<proteinExistence type="predicted"/>
<dbReference type="AlphaFoldDB" id="A0AA36AU48"/>
<reference evidence="1" key="1">
    <citation type="submission" date="2023-08" db="EMBL/GenBank/DDBJ databases">
        <authorList>
            <person name="Alioto T."/>
            <person name="Alioto T."/>
            <person name="Gomez Garrido J."/>
        </authorList>
    </citation>
    <scope>NUCLEOTIDE SEQUENCE</scope>
</reference>
<dbReference type="Proteomes" id="UP001162480">
    <property type="component" value="Chromosome 5"/>
</dbReference>
<gene>
    <name evidence="1" type="ORF">OCTVUL_1B019833</name>
</gene>
<keyword evidence="2" id="KW-1185">Reference proteome</keyword>